<protein>
    <submittedName>
        <fullName evidence="2">Uncharacterized protein</fullName>
    </submittedName>
</protein>
<gene>
    <name evidence="2" type="ORF">NDU88_002088</name>
</gene>
<evidence type="ECO:0000256" key="1">
    <source>
        <dbReference type="SAM" id="MobiDB-lite"/>
    </source>
</evidence>
<sequence length="77" mass="8317">MGCGKSSSPVMAQNKMDQYTVPTSDNEKAAEAPQAMAPPHSTVDLNKILKVTEISREAVETKANGLRVDLSLLHHDL</sequence>
<evidence type="ECO:0000313" key="2">
    <source>
        <dbReference type="EMBL" id="KAJ1176821.1"/>
    </source>
</evidence>
<comment type="caution">
    <text evidence="2">The sequence shown here is derived from an EMBL/GenBank/DDBJ whole genome shotgun (WGS) entry which is preliminary data.</text>
</comment>
<evidence type="ECO:0000313" key="3">
    <source>
        <dbReference type="Proteomes" id="UP001066276"/>
    </source>
</evidence>
<name>A0AAV7TK63_PLEWA</name>
<proteinExistence type="predicted"/>
<accession>A0AAV7TK63</accession>
<feature type="region of interest" description="Disordered" evidence="1">
    <location>
        <begin position="21"/>
        <end position="41"/>
    </location>
</feature>
<organism evidence="2 3">
    <name type="scientific">Pleurodeles waltl</name>
    <name type="common">Iberian ribbed newt</name>
    <dbReference type="NCBI Taxonomy" id="8319"/>
    <lineage>
        <taxon>Eukaryota</taxon>
        <taxon>Metazoa</taxon>
        <taxon>Chordata</taxon>
        <taxon>Craniata</taxon>
        <taxon>Vertebrata</taxon>
        <taxon>Euteleostomi</taxon>
        <taxon>Amphibia</taxon>
        <taxon>Batrachia</taxon>
        <taxon>Caudata</taxon>
        <taxon>Salamandroidea</taxon>
        <taxon>Salamandridae</taxon>
        <taxon>Pleurodelinae</taxon>
        <taxon>Pleurodeles</taxon>
    </lineage>
</organism>
<dbReference type="EMBL" id="JANPWB010000006">
    <property type="protein sequence ID" value="KAJ1176821.1"/>
    <property type="molecule type" value="Genomic_DNA"/>
</dbReference>
<reference evidence="2" key="1">
    <citation type="journal article" date="2022" name="bioRxiv">
        <title>Sequencing and chromosome-scale assembly of the giantPleurodeles waltlgenome.</title>
        <authorList>
            <person name="Brown T."/>
            <person name="Elewa A."/>
            <person name="Iarovenko S."/>
            <person name="Subramanian E."/>
            <person name="Araus A.J."/>
            <person name="Petzold A."/>
            <person name="Susuki M."/>
            <person name="Suzuki K.-i.T."/>
            <person name="Hayashi T."/>
            <person name="Toyoda A."/>
            <person name="Oliveira C."/>
            <person name="Osipova E."/>
            <person name="Leigh N.D."/>
            <person name="Simon A."/>
            <person name="Yun M.H."/>
        </authorList>
    </citation>
    <scope>NUCLEOTIDE SEQUENCE</scope>
    <source>
        <strain evidence="2">20211129_DDA</strain>
        <tissue evidence="2">Liver</tissue>
    </source>
</reference>
<keyword evidence="3" id="KW-1185">Reference proteome</keyword>
<dbReference type="Proteomes" id="UP001066276">
    <property type="component" value="Chromosome 3_2"/>
</dbReference>
<dbReference type="AlphaFoldDB" id="A0AAV7TK63"/>